<dbReference type="Pfam" id="PF01584">
    <property type="entry name" value="CheW"/>
    <property type="match status" value="1"/>
</dbReference>
<accession>A0A840RDT0</accession>
<dbReference type="AlphaFoldDB" id="A0A840RDT0"/>
<evidence type="ECO:0000313" key="2">
    <source>
        <dbReference type="EMBL" id="MBB5190744.1"/>
    </source>
</evidence>
<dbReference type="GO" id="GO:0006935">
    <property type="term" value="P:chemotaxis"/>
    <property type="evidence" value="ECO:0007669"/>
    <property type="project" value="InterPro"/>
</dbReference>
<reference evidence="2 3" key="1">
    <citation type="submission" date="2020-08" db="EMBL/GenBank/DDBJ databases">
        <title>Genomic Encyclopedia of Type Strains, Phase IV (KMG-IV): sequencing the most valuable type-strain genomes for metagenomic binning, comparative biology and taxonomic classification.</title>
        <authorList>
            <person name="Goeker M."/>
        </authorList>
    </citation>
    <scope>NUCLEOTIDE SEQUENCE [LARGE SCALE GENOMIC DNA]</scope>
    <source>
        <strain evidence="2 3">DSM 18233</strain>
    </source>
</reference>
<dbReference type="Gene3D" id="2.30.30.40">
    <property type="entry name" value="SH3 Domains"/>
    <property type="match status" value="1"/>
</dbReference>
<organism evidence="2 3">
    <name type="scientific">Silvimonas terrae</name>
    <dbReference type="NCBI Taxonomy" id="300266"/>
    <lineage>
        <taxon>Bacteria</taxon>
        <taxon>Pseudomonadati</taxon>
        <taxon>Pseudomonadota</taxon>
        <taxon>Betaproteobacteria</taxon>
        <taxon>Neisseriales</taxon>
        <taxon>Chitinibacteraceae</taxon>
        <taxon>Silvimonas</taxon>
    </lineage>
</organism>
<sequence length="191" mass="20945">MSQHKPEQLAGLARLREDFDQSFAQAPERTRHAIKGFLAIRVGADPYALPLDEISGLSADRHIVPLPTPVTALRGLAGFRGQIVPVYDLGCLLGHAPAAHLRWLVLINKEQPVALAFATFEAYLRVDQHMMVDPGETAPETAEHHPQTIGAVRGDGLRPILHIPALIETIRRLSQRITPPPATPQLRSVKP</sequence>
<feature type="domain" description="CheW-like" evidence="1">
    <location>
        <begin position="34"/>
        <end position="172"/>
    </location>
</feature>
<proteinExistence type="predicted"/>
<gene>
    <name evidence="2" type="ORF">HNQ50_001466</name>
</gene>
<dbReference type="GO" id="GO:0007165">
    <property type="term" value="P:signal transduction"/>
    <property type="evidence" value="ECO:0007669"/>
    <property type="project" value="InterPro"/>
</dbReference>
<dbReference type="Proteomes" id="UP000543030">
    <property type="component" value="Unassembled WGS sequence"/>
</dbReference>
<evidence type="ECO:0000313" key="3">
    <source>
        <dbReference type="Proteomes" id="UP000543030"/>
    </source>
</evidence>
<dbReference type="Gene3D" id="2.40.50.180">
    <property type="entry name" value="CheA-289, Domain 4"/>
    <property type="match status" value="1"/>
</dbReference>
<protein>
    <submittedName>
        <fullName evidence="2">Purine-binding chemotaxis protein CheW</fullName>
    </submittedName>
</protein>
<dbReference type="SUPFAM" id="SSF50341">
    <property type="entry name" value="CheW-like"/>
    <property type="match status" value="1"/>
</dbReference>
<dbReference type="RefSeq" id="WP_184099019.1">
    <property type="nucleotide sequence ID" value="NZ_JACHHN010000002.1"/>
</dbReference>
<dbReference type="EMBL" id="JACHHN010000002">
    <property type="protein sequence ID" value="MBB5190744.1"/>
    <property type="molecule type" value="Genomic_DNA"/>
</dbReference>
<evidence type="ECO:0000259" key="1">
    <source>
        <dbReference type="PROSITE" id="PS50851"/>
    </source>
</evidence>
<dbReference type="InterPro" id="IPR036061">
    <property type="entry name" value="CheW-like_dom_sf"/>
</dbReference>
<keyword evidence="3" id="KW-1185">Reference proteome</keyword>
<dbReference type="InterPro" id="IPR002545">
    <property type="entry name" value="CheW-lke_dom"/>
</dbReference>
<dbReference type="PROSITE" id="PS50851">
    <property type="entry name" value="CHEW"/>
    <property type="match status" value="1"/>
</dbReference>
<comment type="caution">
    <text evidence="2">The sequence shown here is derived from an EMBL/GenBank/DDBJ whole genome shotgun (WGS) entry which is preliminary data.</text>
</comment>
<name>A0A840RDT0_9NEIS</name>